<dbReference type="EMBL" id="LR796606">
    <property type="protein sequence ID" value="CAB4153744.1"/>
    <property type="molecule type" value="Genomic_DNA"/>
</dbReference>
<organism evidence="1">
    <name type="scientific">uncultured Caudovirales phage</name>
    <dbReference type="NCBI Taxonomy" id="2100421"/>
    <lineage>
        <taxon>Viruses</taxon>
        <taxon>Duplodnaviria</taxon>
        <taxon>Heunggongvirae</taxon>
        <taxon>Uroviricota</taxon>
        <taxon>Caudoviricetes</taxon>
        <taxon>Peduoviridae</taxon>
        <taxon>Maltschvirus</taxon>
        <taxon>Maltschvirus maltsch</taxon>
    </lineage>
</organism>
<gene>
    <name evidence="1" type="ORF">UFOVP627_40</name>
</gene>
<accession>A0A6J5N3U0</accession>
<sequence>MNGYLTIIDKIKTQLESEEFVNSISEGSLFDVDFNKITIFPLVHIIVNNFTFDERTITCNLSILAMDNVDVSTEQITDDFVGNDNVQWVTNTTLLILNRLYQQLKRGDLYDDGFQVLDTANVEPFQERFENLIAGNTMTLDVVFQNDMSIC</sequence>
<reference evidence="1" key="1">
    <citation type="submission" date="2020-04" db="EMBL/GenBank/DDBJ databases">
        <authorList>
            <person name="Chiriac C."/>
            <person name="Salcher M."/>
            <person name="Ghai R."/>
            <person name="Kavagutti S V."/>
        </authorList>
    </citation>
    <scope>NUCLEOTIDE SEQUENCE</scope>
</reference>
<name>A0A6J5N3U0_9CAUD</name>
<proteinExistence type="predicted"/>
<protein>
    <submittedName>
        <fullName evidence="1">Uncharacterized protein</fullName>
    </submittedName>
</protein>
<evidence type="ECO:0000313" key="1">
    <source>
        <dbReference type="EMBL" id="CAB4153744.1"/>
    </source>
</evidence>